<evidence type="ECO:0000256" key="6">
    <source>
        <dbReference type="ARBA" id="ARBA00023136"/>
    </source>
</evidence>
<evidence type="ECO:0000256" key="5">
    <source>
        <dbReference type="ARBA" id="ARBA00022989"/>
    </source>
</evidence>
<evidence type="ECO:0000259" key="9">
    <source>
        <dbReference type="PROSITE" id="PS50929"/>
    </source>
</evidence>
<proteinExistence type="predicted"/>
<dbReference type="Pfam" id="PF00664">
    <property type="entry name" value="ABC_membrane"/>
    <property type="match status" value="1"/>
</dbReference>
<evidence type="ECO:0000256" key="2">
    <source>
        <dbReference type="ARBA" id="ARBA00022692"/>
    </source>
</evidence>
<sequence length="594" mass="63587">MKKSSFLKDIVPTSHWLFGPLRDNIKIYGQTVLAAAVVNLLGLVSSFFIMTVYDRVLPNQAIESLVALTIGVILAHIFDFLLKSLRGYFIDIAGQRLDATVGASVFDNLMSMRLDARRGATGAIAGLVKEFENLRDFFSSATLVTIVDLPFIFLFIGAIALIGGPIALIPLIGVLMAIASGIIIQPLIMKRTQQAMAEGHHKNAVLIETLGGLETIKSVKADGLMRARWRSGVARHAKISAIGRFLNQFAVNASGLAQQASQVGVVVVGVFLVGANEITTGALIACVILTGRAMGPLGQVASLLSRVNGALASYKSLNLLMTAQSETDATRQYLSRPELQGKIEFRDVSFSYPGVTTKALDDVSFVIEPGERVAILGKNGSGKSTIVRQITGIYQPTEGSVLVDDTDIRQLRPADLRGNIGAVLQDVCLFSGSIRENIALGLDNISDEDILEAARIAGVHDFVGATAGGYDQHLTERGEGLSGGQRQAIALARALAPKPSILLLDEPSSALDAQAEAALIARLEHATRGRSILIVTHRMSMVRLVDRIIVLDRGRVLVDGPRDTVMRAMASARQLKAKRITTSKPKLVSTTRAA</sequence>
<feature type="transmembrane region" description="Helical" evidence="7">
    <location>
        <begin position="168"/>
        <end position="188"/>
    </location>
</feature>
<keyword evidence="4" id="KW-0067">ATP-binding</keyword>
<feature type="transmembrane region" description="Helical" evidence="7">
    <location>
        <begin position="137"/>
        <end position="162"/>
    </location>
</feature>
<evidence type="ECO:0000259" key="8">
    <source>
        <dbReference type="PROSITE" id="PS50893"/>
    </source>
</evidence>
<dbReference type="InterPro" id="IPR039421">
    <property type="entry name" value="Type_1_exporter"/>
</dbReference>
<dbReference type="InterPro" id="IPR017871">
    <property type="entry name" value="ABC_transporter-like_CS"/>
</dbReference>
<dbReference type="EMBL" id="JBHPON010000001">
    <property type="protein sequence ID" value="MFC6035226.1"/>
    <property type="molecule type" value="Genomic_DNA"/>
</dbReference>
<gene>
    <name evidence="10" type="ORF">ACFMB1_06700</name>
</gene>
<dbReference type="PANTHER" id="PTHR43394:SF1">
    <property type="entry name" value="ATP-BINDING CASSETTE SUB-FAMILY B MEMBER 10, MITOCHONDRIAL"/>
    <property type="match status" value="1"/>
</dbReference>
<comment type="subcellular location">
    <subcellularLocation>
        <location evidence="1">Cell membrane</location>
        <topology evidence="1">Multi-pass membrane protein</topology>
    </subcellularLocation>
</comment>
<dbReference type="InterPro" id="IPR017750">
    <property type="entry name" value="ATPase_T1SS"/>
</dbReference>
<keyword evidence="3" id="KW-0547">Nucleotide-binding</keyword>
<evidence type="ECO:0000313" key="10">
    <source>
        <dbReference type="EMBL" id="MFC6035226.1"/>
    </source>
</evidence>
<dbReference type="InterPro" id="IPR027417">
    <property type="entry name" value="P-loop_NTPase"/>
</dbReference>
<protein>
    <submittedName>
        <fullName evidence="10">Type I secretion system permease/ATPase</fullName>
    </submittedName>
</protein>
<dbReference type="SUPFAM" id="SSF90123">
    <property type="entry name" value="ABC transporter transmembrane region"/>
    <property type="match status" value="1"/>
</dbReference>
<dbReference type="PANTHER" id="PTHR43394">
    <property type="entry name" value="ATP-DEPENDENT PERMEASE MDL1, MITOCHONDRIAL"/>
    <property type="match status" value="1"/>
</dbReference>
<dbReference type="CDD" id="cd18587">
    <property type="entry name" value="ABC_6TM_LapB_like"/>
    <property type="match status" value="1"/>
</dbReference>
<dbReference type="SUPFAM" id="SSF52540">
    <property type="entry name" value="P-loop containing nucleoside triphosphate hydrolases"/>
    <property type="match status" value="1"/>
</dbReference>
<evidence type="ECO:0000256" key="4">
    <source>
        <dbReference type="ARBA" id="ARBA00022840"/>
    </source>
</evidence>
<comment type="caution">
    <text evidence="10">The sequence shown here is derived from an EMBL/GenBank/DDBJ whole genome shotgun (WGS) entry which is preliminary data.</text>
</comment>
<keyword evidence="5 7" id="KW-1133">Transmembrane helix</keyword>
<evidence type="ECO:0000256" key="1">
    <source>
        <dbReference type="ARBA" id="ARBA00004651"/>
    </source>
</evidence>
<dbReference type="PROSITE" id="PS50929">
    <property type="entry name" value="ABC_TM1F"/>
    <property type="match status" value="1"/>
</dbReference>
<evidence type="ECO:0000313" key="11">
    <source>
        <dbReference type="Proteomes" id="UP001596116"/>
    </source>
</evidence>
<keyword evidence="6 7" id="KW-0472">Membrane</keyword>
<name>A0ABW1KX55_9PROT</name>
<dbReference type="InterPro" id="IPR003439">
    <property type="entry name" value="ABC_transporter-like_ATP-bd"/>
</dbReference>
<dbReference type="Proteomes" id="UP001596116">
    <property type="component" value="Unassembled WGS sequence"/>
</dbReference>
<reference evidence="10 11" key="1">
    <citation type="submission" date="2024-09" db="EMBL/GenBank/DDBJ databases">
        <authorList>
            <person name="Zhang Z.-H."/>
        </authorList>
    </citation>
    <scope>NUCLEOTIDE SEQUENCE [LARGE SCALE GENOMIC DNA]</scope>
    <source>
        <strain evidence="10 11">HHTR114</strain>
    </source>
</reference>
<feature type="domain" description="ABC transporter" evidence="8">
    <location>
        <begin position="343"/>
        <end position="578"/>
    </location>
</feature>
<feature type="transmembrane region" description="Helical" evidence="7">
    <location>
        <begin position="32"/>
        <end position="53"/>
    </location>
</feature>
<dbReference type="Pfam" id="PF00005">
    <property type="entry name" value="ABC_tran"/>
    <property type="match status" value="1"/>
</dbReference>
<keyword evidence="11" id="KW-1185">Reference proteome</keyword>
<dbReference type="RefSeq" id="WP_379879449.1">
    <property type="nucleotide sequence ID" value="NZ_JBHPON010000001.1"/>
</dbReference>
<evidence type="ECO:0000256" key="7">
    <source>
        <dbReference type="SAM" id="Phobius"/>
    </source>
</evidence>
<dbReference type="InterPro" id="IPR003593">
    <property type="entry name" value="AAA+_ATPase"/>
</dbReference>
<dbReference type="PROSITE" id="PS00211">
    <property type="entry name" value="ABC_TRANSPORTER_1"/>
    <property type="match status" value="1"/>
</dbReference>
<dbReference type="InterPro" id="IPR011527">
    <property type="entry name" value="ABC1_TM_dom"/>
</dbReference>
<accession>A0ABW1KX55</accession>
<evidence type="ECO:0000256" key="3">
    <source>
        <dbReference type="ARBA" id="ARBA00022741"/>
    </source>
</evidence>
<feature type="domain" description="ABC transmembrane type-1" evidence="9">
    <location>
        <begin position="32"/>
        <end position="309"/>
    </location>
</feature>
<dbReference type="SMART" id="SM00382">
    <property type="entry name" value="AAA"/>
    <property type="match status" value="1"/>
</dbReference>
<feature type="transmembrane region" description="Helical" evidence="7">
    <location>
        <begin position="65"/>
        <end position="82"/>
    </location>
</feature>
<dbReference type="Gene3D" id="3.40.50.300">
    <property type="entry name" value="P-loop containing nucleotide triphosphate hydrolases"/>
    <property type="match status" value="1"/>
</dbReference>
<dbReference type="NCBIfam" id="TIGR03375">
    <property type="entry name" value="type_I_sec_LssB"/>
    <property type="match status" value="1"/>
</dbReference>
<dbReference type="Gene3D" id="1.20.1560.10">
    <property type="entry name" value="ABC transporter type 1, transmembrane domain"/>
    <property type="match status" value="1"/>
</dbReference>
<dbReference type="PROSITE" id="PS50893">
    <property type="entry name" value="ABC_TRANSPORTER_2"/>
    <property type="match status" value="1"/>
</dbReference>
<dbReference type="InterPro" id="IPR036640">
    <property type="entry name" value="ABC1_TM_sf"/>
</dbReference>
<keyword evidence="2 7" id="KW-0812">Transmembrane</keyword>
<organism evidence="10 11">
    <name type="scientific">Hyphococcus aureus</name>
    <dbReference type="NCBI Taxonomy" id="2666033"/>
    <lineage>
        <taxon>Bacteria</taxon>
        <taxon>Pseudomonadati</taxon>
        <taxon>Pseudomonadota</taxon>
        <taxon>Alphaproteobacteria</taxon>
        <taxon>Parvularculales</taxon>
        <taxon>Parvularculaceae</taxon>
        <taxon>Hyphococcus</taxon>
    </lineage>
</organism>